<sequence length="63" mass="7181">MHFEKLRTALALKIAPWIVPETALQEMKLVLDAAPKSERDSHTHTLIKTLIASYRNQAKKAKQ</sequence>
<comment type="caution">
    <text evidence="1">The sequence shown here is derived from an EMBL/GenBank/DDBJ whole genome shotgun (WGS) entry which is preliminary data.</text>
</comment>
<dbReference type="AlphaFoldDB" id="A0AAJ2S485"/>
<proteinExistence type="predicted"/>
<dbReference type="EMBL" id="JAWXXT010000002">
    <property type="protein sequence ID" value="MDX5979591.1"/>
    <property type="molecule type" value="Genomic_DNA"/>
</dbReference>
<organism evidence="1 2">
    <name type="scientific">Vreelandella alkaliphila</name>
    <dbReference type="NCBI Taxonomy" id="272774"/>
    <lineage>
        <taxon>Bacteria</taxon>
        <taxon>Pseudomonadati</taxon>
        <taxon>Pseudomonadota</taxon>
        <taxon>Gammaproteobacteria</taxon>
        <taxon>Oceanospirillales</taxon>
        <taxon>Halomonadaceae</taxon>
        <taxon>Vreelandella</taxon>
    </lineage>
</organism>
<gene>
    <name evidence="1" type="ORF">SIL78_18750</name>
</gene>
<name>A0AAJ2S485_9GAMM</name>
<dbReference type="GeneID" id="303167579"/>
<evidence type="ECO:0000313" key="2">
    <source>
        <dbReference type="Proteomes" id="UP001276761"/>
    </source>
</evidence>
<reference evidence="1" key="1">
    <citation type="submission" date="2023-11" db="EMBL/GenBank/DDBJ databases">
        <title>MicrobeMod: A computational toolkit for identifying prokaryotic methylation and restriction-modification with nanopore sequencing.</title>
        <authorList>
            <person name="Crits-Christoph A."/>
            <person name="Kang S.C."/>
            <person name="Lee H."/>
            <person name="Ostrov N."/>
        </authorList>
    </citation>
    <scope>NUCLEOTIDE SEQUENCE</scope>
    <source>
        <strain evidence="1">ATCC BAA-953</strain>
    </source>
</reference>
<dbReference type="RefSeq" id="WP_198349993.1">
    <property type="nucleotide sequence ID" value="NZ_JABASV010000012.1"/>
</dbReference>
<accession>A0AAJ2S485</accession>
<dbReference type="Proteomes" id="UP001276761">
    <property type="component" value="Unassembled WGS sequence"/>
</dbReference>
<evidence type="ECO:0000313" key="1">
    <source>
        <dbReference type="EMBL" id="MDX5979591.1"/>
    </source>
</evidence>
<protein>
    <submittedName>
        <fullName evidence="1">Uncharacterized protein</fullName>
    </submittedName>
</protein>